<keyword evidence="3" id="KW-1185">Reference proteome</keyword>
<reference evidence="2" key="1">
    <citation type="submission" date="2023-11" db="EMBL/GenBank/DDBJ databases">
        <authorList>
            <person name="De Vega J J."/>
            <person name="De Vega J J."/>
        </authorList>
    </citation>
    <scope>NUCLEOTIDE SEQUENCE</scope>
</reference>
<accession>A0AAD2HUI8</accession>
<feature type="transmembrane region" description="Helical" evidence="1">
    <location>
        <begin position="92"/>
        <end position="111"/>
    </location>
</feature>
<keyword evidence="1" id="KW-0812">Transmembrane</keyword>
<feature type="transmembrane region" description="Helical" evidence="1">
    <location>
        <begin position="41"/>
        <end position="61"/>
    </location>
</feature>
<organism evidence="2 3">
    <name type="scientific">Mycena citricolor</name>
    <dbReference type="NCBI Taxonomy" id="2018698"/>
    <lineage>
        <taxon>Eukaryota</taxon>
        <taxon>Fungi</taxon>
        <taxon>Dikarya</taxon>
        <taxon>Basidiomycota</taxon>
        <taxon>Agaricomycotina</taxon>
        <taxon>Agaricomycetes</taxon>
        <taxon>Agaricomycetidae</taxon>
        <taxon>Agaricales</taxon>
        <taxon>Marasmiineae</taxon>
        <taxon>Mycenaceae</taxon>
        <taxon>Mycena</taxon>
    </lineage>
</organism>
<keyword evidence="1" id="KW-1133">Transmembrane helix</keyword>
<evidence type="ECO:0000313" key="2">
    <source>
        <dbReference type="EMBL" id="CAK5282509.1"/>
    </source>
</evidence>
<protein>
    <submittedName>
        <fullName evidence="2">Uncharacterized protein</fullName>
    </submittedName>
</protein>
<name>A0AAD2HUI8_9AGAR</name>
<gene>
    <name evidence="2" type="ORF">MYCIT1_LOCUS34306</name>
</gene>
<dbReference type="EMBL" id="CAVNYO010000455">
    <property type="protein sequence ID" value="CAK5282509.1"/>
    <property type="molecule type" value="Genomic_DNA"/>
</dbReference>
<evidence type="ECO:0000313" key="3">
    <source>
        <dbReference type="Proteomes" id="UP001295794"/>
    </source>
</evidence>
<feature type="transmembrane region" description="Helical" evidence="1">
    <location>
        <begin position="12"/>
        <end position="29"/>
    </location>
</feature>
<evidence type="ECO:0000256" key="1">
    <source>
        <dbReference type="SAM" id="Phobius"/>
    </source>
</evidence>
<proteinExistence type="predicted"/>
<keyword evidence="1" id="KW-0472">Membrane</keyword>
<comment type="caution">
    <text evidence="2">The sequence shown here is derived from an EMBL/GenBank/DDBJ whole genome shotgun (WGS) entry which is preliminary data.</text>
</comment>
<dbReference type="AlphaFoldDB" id="A0AAD2HUI8"/>
<sequence length="263" mass="29318">MSLSCRVLETYHKYFVIIIQVFITALLTVRTYALYEHSKRILALIMGFIVVTAGLGLWATFRLNIDQASTTYHAEPYFGCTNTTTRTQALNFAAPWTSLFLLDCVIFVLTVRKAFHGFRDRHSTGSELFTVLLRDGSVYFAWVSSAQYLPAPITGLPLTQCDGSRALVEHHDILCEHLHCFHKCAPRLTRLQFGTDYTRGIATTFTSNIGSLMISRLMLNLRDPDLSDLNQTGHTRNPEETELTAAIQFASVAPGSQSSEGAG</sequence>
<dbReference type="Proteomes" id="UP001295794">
    <property type="component" value="Unassembled WGS sequence"/>
</dbReference>